<accession>A0AAU7D765</accession>
<dbReference type="AlphaFoldDB" id="A0AAU7CZS4"/>
<gene>
    <name evidence="3" type="ORF">P4G45_01655</name>
    <name evidence="4" type="ORF">P8936_01625</name>
</gene>
<feature type="signal peptide" evidence="2">
    <location>
        <begin position="1"/>
        <end position="23"/>
    </location>
</feature>
<evidence type="ECO:0000313" key="4">
    <source>
        <dbReference type="EMBL" id="XBH13882.1"/>
    </source>
</evidence>
<proteinExistence type="predicted"/>
<feature type="compositionally biased region" description="Basic residues" evidence="1">
    <location>
        <begin position="26"/>
        <end position="52"/>
    </location>
</feature>
<dbReference type="EMBL" id="CP121195">
    <property type="protein sequence ID" value="XBH13882.1"/>
    <property type="molecule type" value="Genomic_DNA"/>
</dbReference>
<dbReference type="RefSeq" id="WP_348267961.1">
    <property type="nucleotide sequence ID" value="NZ_CP121194.1"/>
</dbReference>
<evidence type="ECO:0000313" key="3">
    <source>
        <dbReference type="EMBL" id="XBH10453.1"/>
    </source>
</evidence>
<feature type="compositionally biased region" description="Basic and acidic residues" evidence="1">
    <location>
        <begin position="90"/>
        <end position="100"/>
    </location>
</feature>
<organism evidence="3">
    <name type="scientific">Edaphobacter paludis</name>
    <dbReference type="NCBI Taxonomy" id="3035702"/>
    <lineage>
        <taxon>Bacteria</taxon>
        <taxon>Pseudomonadati</taxon>
        <taxon>Acidobacteriota</taxon>
        <taxon>Terriglobia</taxon>
        <taxon>Terriglobales</taxon>
        <taxon>Acidobacteriaceae</taxon>
        <taxon>Edaphobacter</taxon>
    </lineage>
</organism>
<feature type="region of interest" description="Disordered" evidence="1">
    <location>
        <begin position="361"/>
        <end position="380"/>
    </location>
</feature>
<feature type="chain" id="PRO_5043288742" evidence="2">
    <location>
        <begin position="24"/>
        <end position="380"/>
    </location>
</feature>
<dbReference type="EMBL" id="CP121194">
    <property type="protein sequence ID" value="XBH10453.1"/>
    <property type="molecule type" value="Genomic_DNA"/>
</dbReference>
<dbReference type="Gene3D" id="3.30.1380.10">
    <property type="match status" value="1"/>
</dbReference>
<feature type="compositionally biased region" description="Basic residues" evidence="1">
    <location>
        <begin position="63"/>
        <end position="79"/>
    </location>
</feature>
<keyword evidence="2" id="KW-0732">Signal</keyword>
<feature type="compositionally biased region" description="Basic residues" evidence="1">
    <location>
        <begin position="126"/>
        <end position="136"/>
    </location>
</feature>
<accession>A0AAU7CZS4</accession>
<dbReference type="Pfam" id="PF18979">
    <property type="entry name" value="DUF5715"/>
    <property type="match status" value="1"/>
</dbReference>
<evidence type="ECO:0000256" key="2">
    <source>
        <dbReference type="SAM" id="SignalP"/>
    </source>
</evidence>
<dbReference type="KEGG" id="epl:P4G45_01655"/>
<feature type="compositionally biased region" description="Basic and acidic residues" evidence="1">
    <location>
        <begin position="361"/>
        <end position="370"/>
    </location>
</feature>
<feature type="region of interest" description="Disordered" evidence="1">
    <location>
        <begin position="26"/>
        <end position="137"/>
    </location>
</feature>
<protein>
    <submittedName>
        <fullName evidence="3">DUF5715 family protein</fullName>
    </submittedName>
</protein>
<dbReference type="SUPFAM" id="SSF55166">
    <property type="entry name" value="Hedgehog/DD-peptidase"/>
    <property type="match status" value="1"/>
</dbReference>
<evidence type="ECO:0000256" key="1">
    <source>
        <dbReference type="SAM" id="MobiDB-lite"/>
    </source>
</evidence>
<dbReference type="InterPro" id="IPR043769">
    <property type="entry name" value="DUF5715"/>
</dbReference>
<dbReference type="InterPro" id="IPR009045">
    <property type="entry name" value="Zn_M74/Hedgehog-like"/>
</dbReference>
<reference evidence="3" key="1">
    <citation type="submission" date="2023-03" db="EMBL/GenBank/DDBJ databases">
        <title>Edaphobacter sp.</title>
        <authorList>
            <person name="Huber K.J."/>
            <person name="Papendorf J."/>
            <person name="Pilke C."/>
            <person name="Bunk B."/>
            <person name="Sproeer C."/>
            <person name="Pester M."/>
        </authorList>
    </citation>
    <scope>NUCLEOTIDE SEQUENCE</scope>
    <source>
        <strain evidence="3">DSM 109919</strain>
        <strain evidence="4">DSM 109920</strain>
    </source>
</reference>
<name>A0AAU7CZS4_9BACT</name>
<sequence length="380" mass="42162">MNAPLTALLALAVLFLIPATLLAKPPHHRARKTTSVRKQTRTKAKAEHRHASTARVSRVHSSTTRKHLTKRASTHRRAASPRVLEVSDQSPRKATADDFLKAASVKSQPEETPVAHHTESAAVVSHSRRSSRRSRSVAKSVSVVSVIRPAPEKPQLKSIADEAAAPSVLPALYNKRGRLIIPRPLKGSHEILLHQNEVADREGLDRIQNDADLLDMRNKRMLVPIPTSYALQVDDRLPADRRYTRPWTSEFLSSMARAHYAHFHSPLQVNSAVRTVEFQQHLIHINGNAAPAGGDTASPHLTGQAVDIAKHGLSRTEVAWMRGYLLPLIQEGKIDVEEEFQQSCFHISVYKKYLPPADVPRRDLDTHRSGEASALATAIR</sequence>